<dbReference type="HAMAP" id="MF_02204">
    <property type="entry name" value="Pal"/>
    <property type="match status" value="1"/>
</dbReference>
<dbReference type="AlphaFoldDB" id="A0A327X511"/>
<evidence type="ECO:0000313" key="15">
    <source>
        <dbReference type="Proteomes" id="UP000287865"/>
    </source>
</evidence>
<dbReference type="OrthoDB" id="9809164at2"/>
<keyword evidence="2 8" id="KW-0732">Signal</keyword>
<sequence length="181" mass="20420">MQVNKLVKALVFALPMITLAACSSTQDTGSEAEAERRAAEERARQEQQAGVQTGTAQRQLSPEEERRERMAELRRENTIFFAFDDSNISSEYRQILQAHAEYLVSNPNVSVVIEGHTDERGTPEYNIALGERRANAVVNYLQNQGVLSSQMSTVSYGEEKPLVRRSNEQAWAQNRRAVLVY</sequence>
<feature type="compositionally biased region" description="Basic and acidic residues" evidence="9">
    <location>
        <begin position="61"/>
        <end position="70"/>
    </location>
</feature>
<keyword evidence="6 8" id="KW-0449">Lipoprotein</keyword>
<comment type="subcellular location">
    <subcellularLocation>
        <location evidence="8">Cell outer membrane</location>
        <topology evidence="8">Lipid-anchor</topology>
    </subcellularLocation>
</comment>
<feature type="chain" id="PRO_5016364637" description="Peptidoglycan-associated lipoprotein" evidence="10">
    <location>
        <begin position="21"/>
        <end position="181"/>
    </location>
</feature>
<protein>
    <recommendedName>
        <fullName evidence="8">Peptidoglycan-associated lipoprotein</fullName>
        <shortName evidence="8">PAL</shortName>
    </recommendedName>
</protein>
<evidence type="ECO:0000256" key="9">
    <source>
        <dbReference type="SAM" id="MobiDB-lite"/>
    </source>
</evidence>
<dbReference type="CDD" id="cd07185">
    <property type="entry name" value="OmpA_C-like"/>
    <property type="match status" value="1"/>
</dbReference>
<dbReference type="PROSITE" id="PS01068">
    <property type="entry name" value="OMPA_1"/>
    <property type="match status" value="1"/>
</dbReference>
<dbReference type="Pfam" id="PF00691">
    <property type="entry name" value="OmpA"/>
    <property type="match status" value="1"/>
</dbReference>
<keyword evidence="7 8" id="KW-0131">Cell cycle</keyword>
<accession>A0A327X511</accession>
<dbReference type="InterPro" id="IPR006690">
    <property type="entry name" value="OMPA-like_CS"/>
</dbReference>
<dbReference type="GO" id="GO:0051301">
    <property type="term" value="P:cell division"/>
    <property type="evidence" value="ECO:0007669"/>
    <property type="project" value="UniProtKB-UniRule"/>
</dbReference>
<dbReference type="Proteomes" id="UP000287865">
    <property type="component" value="Unassembled WGS sequence"/>
</dbReference>
<evidence type="ECO:0000256" key="6">
    <source>
        <dbReference type="ARBA" id="ARBA00023288"/>
    </source>
</evidence>
<dbReference type="EMBL" id="PIPK01000003">
    <property type="protein sequence ID" value="RUO27208.1"/>
    <property type="molecule type" value="Genomic_DNA"/>
</dbReference>
<dbReference type="InterPro" id="IPR006664">
    <property type="entry name" value="OMP_bac"/>
</dbReference>
<dbReference type="InterPro" id="IPR014169">
    <property type="entry name" value="Pal_lipo_C"/>
</dbReference>
<comment type="similarity">
    <text evidence="8">Belongs to the Pal lipoprotein family.</text>
</comment>
<organism evidence="12 14">
    <name type="scientific">Aliidiomarina maris</name>
    <dbReference type="NCBI Taxonomy" id="531312"/>
    <lineage>
        <taxon>Bacteria</taxon>
        <taxon>Pseudomonadati</taxon>
        <taxon>Pseudomonadota</taxon>
        <taxon>Gammaproteobacteria</taxon>
        <taxon>Alteromonadales</taxon>
        <taxon>Idiomarinaceae</taxon>
        <taxon>Aliidiomarina</taxon>
    </lineage>
</organism>
<keyword evidence="5 8" id="KW-0998">Cell outer membrane</keyword>
<feature type="region of interest" description="Disordered" evidence="9">
    <location>
        <begin position="23"/>
        <end position="70"/>
    </location>
</feature>
<evidence type="ECO:0000313" key="12">
    <source>
        <dbReference type="EMBL" id="RAK00799.1"/>
    </source>
</evidence>
<dbReference type="GO" id="GO:0009279">
    <property type="term" value="C:cell outer membrane"/>
    <property type="evidence" value="ECO:0007669"/>
    <property type="project" value="UniProtKB-SubCell"/>
</dbReference>
<evidence type="ECO:0000256" key="5">
    <source>
        <dbReference type="ARBA" id="ARBA00023237"/>
    </source>
</evidence>
<evidence type="ECO:0000256" key="4">
    <source>
        <dbReference type="ARBA" id="ARBA00023139"/>
    </source>
</evidence>
<proteinExistence type="inferred from homology"/>
<dbReference type="PANTHER" id="PTHR30329:SF21">
    <property type="entry name" value="LIPOPROTEIN YIAD-RELATED"/>
    <property type="match status" value="1"/>
</dbReference>
<keyword evidence="4 8" id="KW-0564">Palmitate</keyword>
<evidence type="ECO:0000256" key="2">
    <source>
        <dbReference type="ARBA" id="ARBA00022729"/>
    </source>
</evidence>
<dbReference type="Gene3D" id="3.30.1330.60">
    <property type="entry name" value="OmpA-like domain"/>
    <property type="match status" value="1"/>
</dbReference>
<evidence type="ECO:0000313" key="13">
    <source>
        <dbReference type="EMBL" id="RUO27208.1"/>
    </source>
</evidence>
<dbReference type="PROSITE" id="PS51123">
    <property type="entry name" value="OMPA_2"/>
    <property type="match status" value="1"/>
</dbReference>
<feature type="signal peptide" evidence="10">
    <location>
        <begin position="1"/>
        <end position="20"/>
    </location>
</feature>
<dbReference type="RefSeq" id="WP_111568580.1">
    <property type="nucleotide sequence ID" value="NZ_PIPK01000003.1"/>
</dbReference>
<dbReference type="SUPFAM" id="SSF103088">
    <property type="entry name" value="OmpA-like"/>
    <property type="match status" value="1"/>
</dbReference>
<reference evidence="12 14" key="2">
    <citation type="submission" date="2018-06" db="EMBL/GenBank/DDBJ databases">
        <title>Genomic Encyclopedia of Type Strains, Phase III (KMG-III): the genomes of soil and plant-associated and newly described type strains.</title>
        <authorList>
            <person name="Whitman W."/>
        </authorList>
    </citation>
    <scope>NUCLEOTIDE SEQUENCE [LARGE SCALE GENOMIC DNA]</scope>
    <source>
        <strain evidence="12 14">CGMCC 1.15366</strain>
    </source>
</reference>
<evidence type="ECO:0000256" key="10">
    <source>
        <dbReference type="SAM" id="SignalP"/>
    </source>
</evidence>
<dbReference type="InterPro" id="IPR006665">
    <property type="entry name" value="OmpA-like"/>
</dbReference>
<name>A0A327X511_9GAMM</name>
<dbReference type="InterPro" id="IPR036737">
    <property type="entry name" value="OmpA-like_sf"/>
</dbReference>
<evidence type="ECO:0000256" key="3">
    <source>
        <dbReference type="ARBA" id="ARBA00023136"/>
    </source>
</evidence>
<dbReference type="NCBIfam" id="TIGR02802">
    <property type="entry name" value="Pal_lipo"/>
    <property type="match status" value="1"/>
</dbReference>
<gene>
    <name evidence="8 13" type="primary">pal</name>
    <name evidence="12" type="ORF">B0I24_102224</name>
    <name evidence="13" type="ORF">CWE07_04455</name>
</gene>
<dbReference type="EMBL" id="QLMD01000002">
    <property type="protein sequence ID" value="RAK00799.1"/>
    <property type="molecule type" value="Genomic_DNA"/>
</dbReference>
<dbReference type="PRINTS" id="PR01021">
    <property type="entry name" value="OMPADOMAIN"/>
</dbReference>
<comment type="caution">
    <text evidence="12">The sequence shown here is derived from an EMBL/GenBank/DDBJ whole genome shotgun (WGS) entry which is preliminary data.</text>
</comment>
<dbReference type="Proteomes" id="UP000249203">
    <property type="component" value="Unassembled WGS sequence"/>
</dbReference>
<evidence type="ECO:0000256" key="7">
    <source>
        <dbReference type="ARBA" id="ARBA00023306"/>
    </source>
</evidence>
<feature type="compositionally biased region" description="Basic and acidic residues" evidence="9">
    <location>
        <begin position="33"/>
        <end position="45"/>
    </location>
</feature>
<feature type="domain" description="OmpA-like" evidence="11">
    <location>
        <begin position="68"/>
        <end position="181"/>
    </location>
</feature>
<dbReference type="PROSITE" id="PS51257">
    <property type="entry name" value="PROKAR_LIPOPROTEIN"/>
    <property type="match status" value="1"/>
</dbReference>
<comment type="subunit">
    <text evidence="8">The Tol-Pal system is composed of five core proteins: the inner membrane proteins TolA, TolQ and TolR, the periplasmic protein TolB and the outer membrane protein Pal. They form a network linking the inner and outer membranes and the peptidoglycan layer.</text>
</comment>
<keyword evidence="1 8" id="KW-0132">Cell division</keyword>
<comment type="function">
    <text evidence="8">Part of the Tol-Pal system, which plays a role in outer membrane invagination during cell division and is important for maintaining outer membrane integrity.</text>
</comment>
<dbReference type="PANTHER" id="PTHR30329">
    <property type="entry name" value="STATOR ELEMENT OF FLAGELLAR MOTOR COMPLEX"/>
    <property type="match status" value="1"/>
</dbReference>
<feature type="compositionally biased region" description="Polar residues" evidence="9">
    <location>
        <begin position="50"/>
        <end position="60"/>
    </location>
</feature>
<evidence type="ECO:0000259" key="11">
    <source>
        <dbReference type="PROSITE" id="PS51123"/>
    </source>
</evidence>
<reference evidence="13 15" key="1">
    <citation type="journal article" date="2018" name="Front. Microbiol.">
        <title>Genome-Based Analysis Reveals the Taxonomy and Diversity of the Family Idiomarinaceae.</title>
        <authorList>
            <person name="Liu Y."/>
            <person name="Lai Q."/>
            <person name="Shao Z."/>
        </authorList>
    </citation>
    <scope>NUCLEOTIDE SEQUENCE [LARGE SCALE GENOMIC DNA]</scope>
    <source>
        <strain evidence="13 15">CF12-14</strain>
    </source>
</reference>
<dbReference type="InterPro" id="IPR050330">
    <property type="entry name" value="Bact_OuterMem_StrucFunc"/>
</dbReference>
<evidence type="ECO:0000256" key="1">
    <source>
        <dbReference type="ARBA" id="ARBA00022618"/>
    </source>
</evidence>
<keyword evidence="3 8" id="KW-0472">Membrane</keyword>
<dbReference type="InterPro" id="IPR039001">
    <property type="entry name" value="Pal"/>
</dbReference>
<evidence type="ECO:0000256" key="8">
    <source>
        <dbReference type="HAMAP-Rule" id="MF_02204"/>
    </source>
</evidence>
<keyword evidence="15" id="KW-1185">Reference proteome</keyword>
<evidence type="ECO:0000313" key="14">
    <source>
        <dbReference type="Proteomes" id="UP000249203"/>
    </source>
</evidence>